<accession>A0ABQ7K247</accession>
<comment type="caution">
    <text evidence="7">The sequence shown here is derived from an EMBL/GenBank/DDBJ whole genome shotgun (WGS) entry which is preliminary data.</text>
</comment>
<dbReference type="NCBIfam" id="TIGR03182">
    <property type="entry name" value="PDH_E1_alph_y"/>
    <property type="match status" value="1"/>
</dbReference>
<comment type="catalytic activity">
    <reaction evidence="5">
        <text>N(6)-[(R)-lipoyl]-L-lysyl-[protein] + pyruvate + H(+) = N(6)-[(R)-S(8)-acetyldihydrolipoyl]-L-lysyl-[protein] + CO2</text>
        <dbReference type="Rhea" id="RHEA:19189"/>
        <dbReference type="Rhea" id="RHEA-COMP:10474"/>
        <dbReference type="Rhea" id="RHEA-COMP:10478"/>
        <dbReference type="ChEBI" id="CHEBI:15361"/>
        <dbReference type="ChEBI" id="CHEBI:15378"/>
        <dbReference type="ChEBI" id="CHEBI:16526"/>
        <dbReference type="ChEBI" id="CHEBI:83099"/>
        <dbReference type="ChEBI" id="CHEBI:83111"/>
        <dbReference type="EC" id="1.2.4.1"/>
    </reaction>
</comment>
<dbReference type="Pfam" id="PF00676">
    <property type="entry name" value="E1_dh"/>
    <property type="match status" value="1"/>
</dbReference>
<keyword evidence="3 5" id="KW-0786">Thiamine pyrophosphate</keyword>
<sequence length="369" mass="41151">MPQDHDQTQSLTMTLSKDSFETHKCDPPSLEITVSKEELLRMYMAMVTMRRIETTADTFYKSQLIRGFCHLCTGQEAVGVGLETALTQEDKVITAYRSHGFTYMRKGSILPILAELLGRKNGISGGKGGSMHMFTPNFFGGNGIVGAQVPLGAGIAFAQKYLGRKAATFVFYGDGAANQGQVFEAFNMAKLWGLPAVFVCENNQYGMGTSVERSSASTDYYKRGDYIPGIKVDGMDVLAVHQAIAYARDWALTENKGPLLLEMETYRYGGHSMSDPGVSYRSREEIQKVRAENDPITHLKERLLEHHISTEKELKEMDKAARAEVDKAANEAKESAQPDIETFWTDVYKEGKGVPFLRGREPQETHHYK</sequence>
<reference evidence="7 8" key="1">
    <citation type="journal article" date="2020" name="Fungal Divers.">
        <title>Resolving the Mortierellaceae phylogeny through synthesis of multi-gene phylogenetics and phylogenomics.</title>
        <authorList>
            <person name="Vandepol N."/>
            <person name="Liber J."/>
            <person name="Desiro A."/>
            <person name="Na H."/>
            <person name="Kennedy M."/>
            <person name="Barry K."/>
            <person name="Grigoriev I.V."/>
            <person name="Miller A.N."/>
            <person name="O'Donnell K."/>
            <person name="Stajich J.E."/>
            <person name="Bonito G."/>
        </authorList>
    </citation>
    <scope>NUCLEOTIDE SEQUENCE [LARGE SCALE GENOMIC DNA]</scope>
    <source>
        <strain evidence="7 8">AD045</strain>
    </source>
</reference>
<name>A0ABQ7K247_9FUNG</name>
<evidence type="ECO:0000256" key="3">
    <source>
        <dbReference type="ARBA" id="ARBA00023052"/>
    </source>
</evidence>
<evidence type="ECO:0000256" key="5">
    <source>
        <dbReference type="RuleBase" id="RU361139"/>
    </source>
</evidence>
<dbReference type="Gene3D" id="3.40.50.970">
    <property type="match status" value="1"/>
</dbReference>
<dbReference type="PANTHER" id="PTHR11516:SF60">
    <property type="entry name" value="PYRUVATE DEHYDROGENASE E1 COMPONENT SUBUNIT ALPHA"/>
    <property type="match status" value="1"/>
</dbReference>
<protein>
    <recommendedName>
        <fullName evidence="5">Pyruvate dehydrogenase E1 component subunit alpha</fullName>
        <ecNumber evidence="5">1.2.4.1</ecNumber>
    </recommendedName>
</protein>
<dbReference type="InterPro" id="IPR001017">
    <property type="entry name" value="DH_E1"/>
</dbReference>
<feature type="domain" description="Dehydrogenase E1 component" evidence="6">
    <location>
        <begin position="45"/>
        <end position="340"/>
    </location>
</feature>
<gene>
    <name evidence="7" type="primary">PDA1_2</name>
    <name evidence="7" type="ORF">BGZ96_007318</name>
</gene>
<proteinExistence type="predicted"/>
<evidence type="ECO:0000256" key="4">
    <source>
        <dbReference type="ARBA" id="ARBA00023317"/>
    </source>
</evidence>
<organism evidence="7 8">
    <name type="scientific">Linnemannia gamsii</name>
    <dbReference type="NCBI Taxonomy" id="64522"/>
    <lineage>
        <taxon>Eukaryota</taxon>
        <taxon>Fungi</taxon>
        <taxon>Fungi incertae sedis</taxon>
        <taxon>Mucoromycota</taxon>
        <taxon>Mortierellomycotina</taxon>
        <taxon>Mortierellomycetes</taxon>
        <taxon>Mortierellales</taxon>
        <taxon>Mortierellaceae</taxon>
        <taxon>Linnemannia</taxon>
    </lineage>
</organism>
<dbReference type="CDD" id="cd02000">
    <property type="entry name" value="TPP_E1_PDC_ADC_BCADC"/>
    <property type="match status" value="1"/>
</dbReference>
<dbReference type="InterPro" id="IPR017597">
    <property type="entry name" value="Pyrv_DH_E1_asu_subgrp-y"/>
</dbReference>
<dbReference type="InterPro" id="IPR029061">
    <property type="entry name" value="THDP-binding"/>
</dbReference>
<keyword evidence="8" id="KW-1185">Reference proteome</keyword>
<dbReference type="SUPFAM" id="SSF52518">
    <property type="entry name" value="Thiamin diphosphate-binding fold (THDP-binding)"/>
    <property type="match status" value="1"/>
</dbReference>
<comment type="function">
    <text evidence="5">The pyruvate dehydrogenase complex catalyzes the overall conversion of pyruvate to acetyl-CoA and CO(2).</text>
</comment>
<keyword evidence="4 5" id="KW-0670">Pyruvate</keyword>
<evidence type="ECO:0000313" key="8">
    <source>
        <dbReference type="Proteomes" id="UP001194696"/>
    </source>
</evidence>
<dbReference type="EC" id="1.2.4.1" evidence="5"/>
<dbReference type="InterPro" id="IPR050642">
    <property type="entry name" value="PDH_E1_Alpha_Subunit"/>
</dbReference>
<evidence type="ECO:0000313" key="7">
    <source>
        <dbReference type="EMBL" id="KAG0289006.1"/>
    </source>
</evidence>
<dbReference type="EMBL" id="JAAAIM010000373">
    <property type="protein sequence ID" value="KAG0289006.1"/>
    <property type="molecule type" value="Genomic_DNA"/>
</dbReference>
<dbReference type="PANTHER" id="PTHR11516">
    <property type="entry name" value="PYRUVATE DEHYDROGENASE E1 COMPONENT, ALPHA SUBUNIT BACTERIAL AND ORGANELLAR"/>
    <property type="match status" value="1"/>
</dbReference>
<evidence type="ECO:0000256" key="1">
    <source>
        <dbReference type="ARBA" id="ARBA00001964"/>
    </source>
</evidence>
<evidence type="ECO:0000256" key="2">
    <source>
        <dbReference type="ARBA" id="ARBA00023002"/>
    </source>
</evidence>
<dbReference type="Proteomes" id="UP001194696">
    <property type="component" value="Unassembled WGS sequence"/>
</dbReference>
<comment type="cofactor">
    <cofactor evidence="1 5">
        <name>thiamine diphosphate</name>
        <dbReference type="ChEBI" id="CHEBI:58937"/>
    </cofactor>
</comment>
<evidence type="ECO:0000259" key="6">
    <source>
        <dbReference type="Pfam" id="PF00676"/>
    </source>
</evidence>
<keyword evidence="2 5" id="KW-0560">Oxidoreductase</keyword>